<sequence length="162" mass="16774">MNNSKRRSLKIALAGGATLPLWHKPLVNAIVLPAHAQTSSSGVSNIIAASLDSENPFSRFVLIVDDNDNVLANCGESGGTASAENLPAGTYRVFADSDGVQSHIVDVTAGDTSLSVTVPTSTGNCDFLVATVELPSGTIMPANGEQIASNWRCSTNQGTNCQ</sequence>
<keyword evidence="2" id="KW-1185">Reference proteome</keyword>
<dbReference type="EMBL" id="QNRT01000001">
    <property type="protein sequence ID" value="RBP52879.1"/>
    <property type="molecule type" value="Genomic_DNA"/>
</dbReference>
<organism evidence="1 2">
    <name type="scientific">Arenicella xantha</name>
    <dbReference type="NCBI Taxonomy" id="644221"/>
    <lineage>
        <taxon>Bacteria</taxon>
        <taxon>Pseudomonadati</taxon>
        <taxon>Pseudomonadota</taxon>
        <taxon>Gammaproteobacteria</taxon>
        <taxon>Arenicellales</taxon>
        <taxon>Arenicellaceae</taxon>
        <taxon>Arenicella</taxon>
    </lineage>
</organism>
<gene>
    <name evidence="1" type="ORF">DFR28_101263</name>
</gene>
<dbReference type="AlphaFoldDB" id="A0A395JMV4"/>
<evidence type="ECO:0000313" key="1">
    <source>
        <dbReference type="EMBL" id="RBP52879.1"/>
    </source>
</evidence>
<evidence type="ECO:0000313" key="2">
    <source>
        <dbReference type="Proteomes" id="UP000253083"/>
    </source>
</evidence>
<reference evidence="1 2" key="1">
    <citation type="submission" date="2018-06" db="EMBL/GenBank/DDBJ databases">
        <title>Genomic Encyclopedia of Type Strains, Phase IV (KMG-IV): sequencing the most valuable type-strain genomes for metagenomic binning, comparative biology and taxonomic classification.</title>
        <authorList>
            <person name="Goeker M."/>
        </authorList>
    </citation>
    <scope>NUCLEOTIDE SEQUENCE [LARGE SCALE GENOMIC DNA]</scope>
    <source>
        <strain evidence="1 2">DSM 24032</strain>
    </source>
</reference>
<dbReference type="RefSeq" id="WP_113952493.1">
    <property type="nucleotide sequence ID" value="NZ_QNRT01000001.1"/>
</dbReference>
<dbReference type="InParanoid" id="A0A395JMV4"/>
<accession>A0A395JMV4</accession>
<comment type="caution">
    <text evidence="1">The sequence shown here is derived from an EMBL/GenBank/DDBJ whole genome shotgun (WGS) entry which is preliminary data.</text>
</comment>
<dbReference type="Proteomes" id="UP000253083">
    <property type="component" value="Unassembled WGS sequence"/>
</dbReference>
<proteinExistence type="predicted"/>
<protein>
    <submittedName>
        <fullName evidence="1">Uncharacterized protein</fullName>
    </submittedName>
</protein>
<name>A0A395JMV4_9GAMM</name>